<keyword evidence="2" id="KW-1133">Transmembrane helix</keyword>
<keyword evidence="2" id="KW-0812">Transmembrane</keyword>
<keyword evidence="2" id="KW-0472">Membrane</keyword>
<feature type="transmembrane region" description="Helical" evidence="2">
    <location>
        <begin position="6"/>
        <end position="26"/>
    </location>
</feature>
<dbReference type="EMBL" id="LFJN01000001">
    <property type="protein sequence ID" value="KPI45481.1"/>
    <property type="molecule type" value="Genomic_DNA"/>
</dbReference>
<dbReference type="SMART" id="SM00786">
    <property type="entry name" value="SHR3_chaperone"/>
    <property type="match status" value="1"/>
</dbReference>
<evidence type="ECO:0000256" key="1">
    <source>
        <dbReference type="SAM" id="MobiDB-lite"/>
    </source>
</evidence>
<feature type="transmembrane region" description="Helical" evidence="2">
    <location>
        <begin position="73"/>
        <end position="92"/>
    </location>
</feature>
<dbReference type="PANTHER" id="PTHR28228">
    <property type="entry name" value="SECRETORY COMPONENT PROTEIN SHR3"/>
    <property type="match status" value="1"/>
</dbReference>
<evidence type="ECO:0000313" key="4">
    <source>
        <dbReference type="Proteomes" id="UP000038010"/>
    </source>
</evidence>
<dbReference type="VEuPathDB" id="FungiDB:AB675_825"/>
<dbReference type="Pfam" id="PF08229">
    <property type="entry name" value="SHR3_chaperone"/>
    <property type="match status" value="1"/>
</dbReference>
<evidence type="ECO:0000313" key="3">
    <source>
        <dbReference type="EMBL" id="KPI45481.1"/>
    </source>
</evidence>
<dbReference type="GO" id="GO:0005789">
    <property type="term" value="C:endoplasmic reticulum membrane"/>
    <property type="evidence" value="ECO:0007669"/>
    <property type="project" value="TreeGrafter"/>
</dbReference>
<dbReference type="PANTHER" id="PTHR28228:SF1">
    <property type="entry name" value="SECRETORY COMPONENT PROTEIN SHR3"/>
    <property type="match status" value="1"/>
</dbReference>
<feature type="compositionally biased region" description="Basic and acidic residues" evidence="1">
    <location>
        <begin position="177"/>
        <end position="195"/>
    </location>
</feature>
<keyword evidence="4" id="KW-1185">Reference proteome</keyword>
<feature type="region of interest" description="Disordered" evidence="1">
    <location>
        <begin position="177"/>
        <end position="225"/>
    </location>
</feature>
<reference evidence="3 4" key="1">
    <citation type="submission" date="2015-06" db="EMBL/GenBank/DDBJ databases">
        <title>Draft genome of the ant-associated black yeast Phialophora attae CBS 131958.</title>
        <authorList>
            <person name="Moreno L.F."/>
            <person name="Stielow B.J."/>
            <person name="de Hoog S."/>
            <person name="Vicente V.A."/>
            <person name="Weiss V.A."/>
            <person name="de Vries M."/>
            <person name="Cruz L.M."/>
            <person name="Souza E.M."/>
        </authorList>
    </citation>
    <scope>NUCLEOTIDE SEQUENCE [LARGE SCALE GENOMIC DNA]</scope>
    <source>
        <strain evidence="3 4">CBS 131958</strain>
    </source>
</reference>
<proteinExistence type="predicted"/>
<dbReference type="STRING" id="1664694.A0A0N0NRU0"/>
<dbReference type="InterPro" id="IPR013248">
    <property type="entry name" value="Psh3/Shr3"/>
</dbReference>
<dbReference type="GeneID" id="28740561"/>
<organism evidence="3 4">
    <name type="scientific">Cyphellophora attinorum</name>
    <dbReference type="NCBI Taxonomy" id="1664694"/>
    <lineage>
        <taxon>Eukaryota</taxon>
        <taxon>Fungi</taxon>
        <taxon>Dikarya</taxon>
        <taxon>Ascomycota</taxon>
        <taxon>Pezizomycotina</taxon>
        <taxon>Eurotiomycetes</taxon>
        <taxon>Chaetothyriomycetidae</taxon>
        <taxon>Chaetothyriales</taxon>
        <taxon>Cyphellophoraceae</taxon>
        <taxon>Cyphellophora</taxon>
    </lineage>
</organism>
<accession>A0A0N0NRU0</accession>
<evidence type="ECO:0000256" key="2">
    <source>
        <dbReference type="SAM" id="Phobius"/>
    </source>
</evidence>
<protein>
    <recommendedName>
        <fullName evidence="5">Secretory component protein SHR3</fullName>
    </recommendedName>
</protein>
<dbReference type="AlphaFoldDB" id="A0A0N0NRU0"/>
<feature type="transmembrane region" description="Helical" evidence="2">
    <location>
        <begin position="155"/>
        <end position="173"/>
    </location>
</feature>
<dbReference type="Proteomes" id="UP000038010">
    <property type="component" value="Unassembled WGS sequence"/>
</dbReference>
<sequence length="225" mass="24257">MAQLKFPTLMIVASTSFFLGLLFSLFPYDYPLLWSAAPIPPSHLDAVESNLKLLYHCPKICFQIFHGMILSNMLFDGGSLVLFMVALIVYISNIAKGLRIVDTGVYGVGVVETPEGYVPEGSGKKGVAWGGEGEGDNNVVGREDNLKVLSASNTILALVLVGVLVLQVGQWYAERQDEKTAKEYAAKEKAERAGDEAEPPTPTTGKKTKPPPFGLAAPQGSKKKN</sequence>
<dbReference type="GO" id="GO:0051082">
    <property type="term" value="F:unfolded protein binding"/>
    <property type="evidence" value="ECO:0007669"/>
    <property type="project" value="TreeGrafter"/>
</dbReference>
<comment type="caution">
    <text evidence="3">The sequence shown here is derived from an EMBL/GenBank/DDBJ whole genome shotgun (WGS) entry which is preliminary data.</text>
</comment>
<dbReference type="RefSeq" id="XP_018005444.1">
    <property type="nucleotide sequence ID" value="XM_018148692.1"/>
</dbReference>
<name>A0A0N0NRU0_9EURO</name>
<dbReference type="GO" id="GO:0006888">
    <property type="term" value="P:endoplasmic reticulum to Golgi vesicle-mediated transport"/>
    <property type="evidence" value="ECO:0007669"/>
    <property type="project" value="TreeGrafter"/>
</dbReference>
<gene>
    <name evidence="3" type="ORF">AB675_825</name>
</gene>
<dbReference type="OrthoDB" id="5229808at2759"/>
<evidence type="ECO:0008006" key="5">
    <source>
        <dbReference type="Google" id="ProtNLM"/>
    </source>
</evidence>